<feature type="region of interest" description="Disordered" evidence="1">
    <location>
        <begin position="148"/>
        <end position="177"/>
    </location>
</feature>
<comment type="caution">
    <text evidence="2">The sequence shown here is derived from an EMBL/GenBank/DDBJ whole genome shotgun (WGS) entry which is preliminary data.</text>
</comment>
<evidence type="ECO:0000256" key="1">
    <source>
        <dbReference type="SAM" id="MobiDB-lite"/>
    </source>
</evidence>
<feature type="compositionally biased region" description="Basic and acidic residues" evidence="1">
    <location>
        <begin position="12"/>
        <end position="21"/>
    </location>
</feature>
<sequence>MTAAMAGGRRQVCAEHERGLREAQSAVRAPAPGRGSGRGTPRCSSAPAAVRLDAAPAGTGSSGGAPASGPRRASRADSATSSIEILKQEGGADGRQRTSARGVTGAEAEGDDAAEKLAGGSSAMAQFGAGSQYVDAVGALAHRRSEPIEPPELIALPGLAQRSLSPSDSRCESPDRD</sequence>
<feature type="non-terminal residue" evidence="2">
    <location>
        <position position="177"/>
    </location>
</feature>
<dbReference type="Proteomes" id="UP001189429">
    <property type="component" value="Unassembled WGS sequence"/>
</dbReference>
<keyword evidence="3" id="KW-1185">Reference proteome</keyword>
<protein>
    <submittedName>
        <fullName evidence="2">Uncharacterized protein</fullName>
    </submittedName>
</protein>
<feature type="compositionally biased region" description="Low complexity" evidence="1">
    <location>
        <begin position="26"/>
        <end position="82"/>
    </location>
</feature>
<feature type="region of interest" description="Disordered" evidence="1">
    <location>
        <begin position="1"/>
        <end position="117"/>
    </location>
</feature>
<name>A0ABN9PDU7_9DINO</name>
<evidence type="ECO:0000313" key="3">
    <source>
        <dbReference type="Proteomes" id="UP001189429"/>
    </source>
</evidence>
<dbReference type="EMBL" id="CAUYUJ010000264">
    <property type="protein sequence ID" value="CAK0789586.1"/>
    <property type="molecule type" value="Genomic_DNA"/>
</dbReference>
<evidence type="ECO:0000313" key="2">
    <source>
        <dbReference type="EMBL" id="CAK0789586.1"/>
    </source>
</evidence>
<organism evidence="2 3">
    <name type="scientific">Prorocentrum cordatum</name>
    <dbReference type="NCBI Taxonomy" id="2364126"/>
    <lineage>
        <taxon>Eukaryota</taxon>
        <taxon>Sar</taxon>
        <taxon>Alveolata</taxon>
        <taxon>Dinophyceae</taxon>
        <taxon>Prorocentrales</taxon>
        <taxon>Prorocentraceae</taxon>
        <taxon>Prorocentrum</taxon>
    </lineage>
</organism>
<proteinExistence type="predicted"/>
<feature type="compositionally biased region" description="Basic and acidic residues" evidence="1">
    <location>
        <begin position="86"/>
        <end position="96"/>
    </location>
</feature>
<reference evidence="2" key="1">
    <citation type="submission" date="2023-10" db="EMBL/GenBank/DDBJ databases">
        <authorList>
            <person name="Chen Y."/>
            <person name="Shah S."/>
            <person name="Dougan E. K."/>
            <person name="Thang M."/>
            <person name="Chan C."/>
        </authorList>
    </citation>
    <scope>NUCLEOTIDE SEQUENCE [LARGE SCALE GENOMIC DNA]</scope>
</reference>
<gene>
    <name evidence="2" type="ORF">PCOR1329_LOCUS1117</name>
</gene>
<accession>A0ABN9PDU7</accession>
<feature type="compositionally biased region" description="Low complexity" evidence="1">
    <location>
        <begin position="151"/>
        <end position="160"/>
    </location>
</feature>